<organism evidence="3">
    <name type="scientific">Odontella aurita</name>
    <dbReference type="NCBI Taxonomy" id="265563"/>
    <lineage>
        <taxon>Eukaryota</taxon>
        <taxon>Sar</taxon>
        <taxon>Stramenopiles</taxon>
        <taxon>Ochrophyta</taxon>
        <taxon>Bacillariophyta</taxon>
        <taxon>Mediophyceae</taxon>
        <taxon>Biddulphiophycidae</taxon>
        <taxon>Eupodiscales</taxon>
        <taxon>Odontellaceae</taxon>
        <taxon>Odontella</taxon>
    </lineage>
</organism>
<gene>
    <name evidence="3" type="ORF">OAUR00152_LOCUS1781</name>
</gene>
<dbReference type="EMBL" id="HBKQ01002639">
    <property type="protein sequence ID" value="CAE2203696.1"/>
    <property type="molecule type" value="Transcribed_RNA"/>
</dbReference>
<proteinExistence type="predicted"/>
<reference evidence="3" key="1">
    <citation type="submission" date="2021-01" db="EMBL/GenBank/DDBJ databases">
        <authorList>
            <person name="Corre E."/>
            <person name="Pelletier E."/>
            <person name="Niang G."/>
            <person name="Scheremetjew M."/>
            <person name="Finn R."/>
            <person name="Kale V."/>
            <person name="Holt S."/>
            <person name="Cochrane G."/>
            <person name="Meng A."/>
            <person name="Brown T."/>
            <person name="Cohen L."/>
        </authorList>
    </citation>
    <scope>NUCLEOTIDE SEQUENCE</scope>
    <source>
        <strain evidence="3">Isolate 1302-5</strain>
    </source>
</reference>
<feature type="region of interest" description="Disordered" evidence="1">
    <location>
        <begin position="112"/>
        <end position="141"/>
    </location>
</feature>
<keyword evidence="2" id="KW-1133">Transmembrane helix</keyword>
<sequence>MDRPWDYNEGYEVGAPPPGGRKGGTDDVRVIPITTLPHSRIVGSGGTGGGNDIASSKYASFVLGGGSAASAPSPLAREAGGGVRSLLLSFAAGLGWHLSHALAGYLQSLSAGAADDDSGRSSRGKDGEEDDTSEEESSRRRVATALAERLRGKIYAAWRDALIRLRRGASDAYAIAGAGGIDWPLVLVFGAAVLWRGRGAGRQGGPGGGGGGGDYQKKVVHQEEAARMRC</sequence>
<feature type="transmembrane region" description="Helical" evidence="2">
    <location>
        <begin position="172"/>
        <end position="195"/>
    </location>
</feature>
<evidence type="ECO:0000256" key="2">
    <source>
        <dbReference type="SAM" id="Phobius"/>
    </source>
</evidence>
<dbReference type="AlphaFoldDB" id="A0A7S4M6R9"/>
<accession>A0A7S4M6R9</accession>
<evidence type="ECO:0000256" key="1">
    <source>
        <dbReference type="SAM" id="MobiDB-lite"/>
    </source>
</evidence>
<name>A0A7S4M6R9_9STRA</name>
<feature type="compositionally biased region" description="Basic and acidic residues" evidence="1">
    <location>
        <begin position="117"/>
        <end position="126"/>
    </location>
</feature>
<evidence type="ECO:0000313" key="3">
    <source>
        <dbReference type="EMBL" id="CAE2203696.1"/>
    </source>
</evidence>
<feature type="region of interest" description="Disordered" evidence="1">
    <location>
        <begin position="1"/>
        <end position="24"/>
    </location>
</feature>
<protein>
    <submittedName>
        <fullName evidence="3">Uncharacterized protein</fullName>
    </submittedName>
</protein>
<keyword evidence="2" id="KW-0472">Membrane</keyword>
<keyword evidence="2" id="KW-0812">Transmembrane</keyword>